<name>L0G233_ECHVK</name>
<organism evidence="1 2">
    <name type="scientific">Echinicola vietnamensis (strain DSM 17526 / LMG 23754 / KMM 6221)</name>
    <dbReference type="NCBI Taxonomy" id="926556"/>
    <lineage>
        <taxon>Bacteria</taxon>
        <taxon>Pseudomonadati</taxon>
        <taxon>Bacteroidota</taxon>
        <taxon>Cytophagia</taxon>
        <taxon>Cytophagales</taxon>
        <taxon>Cyclobacteriaceae</taxon>
        <taxon>Echinicola</taxon>
    </lineage>
</organism>
<dbReference type="Proteomes" id="UP000010796">
    <property type="component" value="Chromosome"/>
</dbReference>
<reference evidence="2" key="1">
    <citation type="submission" date="2012-02" db="EMBL/GenBank/DDBJ databases">
        <title>The complete genome of Echinicola vietnamensis DSM 17526.</title>
        <authorList>
            <person name="Lucas S."/>
            <person name="Copeland A."/>
            <person name="Lapidus A."/>
            <person name="Glavina del Rio T."/>
            <person name="Dalin E."/>
            <person name="Tice H."/>
            <person name="Bruce D."/>
            <person name="Goodwin L."/>
            <person name="Pitluck S."/>
            <person name="Peters L."/>
            <person name="Ovchinnikova G."/>
            <person name="Teshima H."/>
            <person name="Kyrpides N."/>
            <person name="Mavromatis K."/>
            <person name="Ivanova N."/>
            <person name="Brettin T."/>
            <person name="Detter J.C."/>
            <person name="Han C."/>
            <person name="Larimer F."/>
            <person name="Land M."/>
            <person name="Hauser L."/>
            <person name="Markowitz V."/>
            <person name="Cheng J.-F."/>
            <person name="Hugenholtz P."/>
            <person name="Woyke T."/>
            <person name="Wu D."/>
            <person name="Brambilla E."/>
            <person name="Klenk H.-P."/>
            <person name="Eisen J.A."/>
        </authorList>
    </citation>
    <scope>NUCLEOTIDE SEQUENCE [LARGE SCALE GENOMIC DNA]</scope>
    <source>
        <strain evidence="2">DSM 17526 / LMG 23754 / KMM 6221</strain>
    </source>
</reference>
<dbReference type="HOGENOM" id="CLU_3042870_0_0_10"/>
<proteinExistence type="predicted"/>
<sequence>MAKPYYFTSPLFREACNLLNSIWHGASEGKEGYLARGQNNPWPNFYLVLFPKGS</sequence>
<gene>
    <name evidence="1" type="ordered locus">Echvi_2680</name>
</gene>
<dbReference type="AlphaFoldDB" id="L0G233"/>
<keyword evidence="2" id="KW-1185">Reference proteome</keyword>
<evidence type="ECO:0000313" key="2">
    <source>
        <dbReference type="Proteomes" id="UP000010796"/>
    </source>
</evidence>
<dbReference type="KEGG" id="evi:Echvi_2680"/>
<evidence type="ECO:0000313" key="1">
    <source>
        <dbReference type="EMBL" id="AGA78920.1"/>
    </source>
</evidence>
<protein>
    <submittedName>
        <fullName evidence="1">Uncharacterized protein</fullName>
    </submittedName>
</protein>
<accession>L0G233</accession>
<dbReference type="EMBL" id="CP003346">
    <property type="protein sequence ID" value="AGA78920.1"/>
    <property type="molecule type" value="Genomic_DNA"/>
</dbReference>
<dbReference type="STRING" id="926556.Echvi_2680"/>